<comment type="caution">
    <text evidence="1">The sequence shown here is derived from an EMBL/GenBank/DDBJ whole genome shotgun (WGS) entry which is preliminary data.</text>
</comment>
<dbReference type="Proteomes" id="UP000075683">
    <property type="component" value="Unassembled WGS sequence"/>
</dbReference>
<reference evidence="1 2" key="1">
    <citation type="submission" date="2016-01" db="EMBL/GenBank/DDBJ databases">
        <title>Draft Genome Sequences of Seven Thermophilic Sporeformers Isolated from Foods.</title>
        <authorList>
            <person name="Berendsen E.M."/>
            <person name="Wells-Bennik M.H."/>
            <person name="Krawcyk A.O."/>
            <person name="De Jong A."/>
            <person name="Holsappel S."/>
            <person name="Eijlander R.T."/>
            <person name="Kuipers O.P."/>
        </authorList>
    </citation>
    <scope>NUCLEOTIDE SEQUENCE [LARGE SCALE GENOMIC DNA]</scope>
    <source>
        <strain evidence="1 2">B4135</strain>
    </source>
</reference>
<protein>
    <submittedName>
        <fullName evidence="1">Uncharacterized protein</fullName>
    </submittedName>
</protein>
<dbReference type="STRING" id="301148.B4135_1745"/>
<accession>A0A150M8T1</accession>
<name>A0A150M8T1_9BACI</name>
<proteinExistence type="predicted"/>
<sequence length="42" mass="4636">MTGRKCRFPGHPFYPRMSLEMINCGEPAGRTSAPGKKLPTKS</sequence>
<dbReference type="EMBL" id="LQYT01000026">
    <property type="protein sequence ID" value="KYD20918.1"/>
    <property type="molecule type" value="Genomic_DNA"/>
</dbReference>
<dbReference type="AlphaFoldDB" id="A0A150M8T1"/>
<evidence type="ECO:0000313" key="1">
    <source>
        <dbReference type="EMBL" id="KYD20918.1"/>
    </source>
</evidence>
<gene>
    <name evidence="1" type="ORF">B4135_1745</name>
</gene>
<organism evidence="1 2">
    <name type="scientific">Caldibacillus debilis</name>
    <dbReference type="NCBI Taxonomy" id="301148"/>
    <lineage>
        <taxon>Bacteria</taxon>
        <taxon>Bacillati</taxon>
        <taxon>Bacillota</taxon>
        <taxon>Bacilli</taxon>
        <taxon>Bacillales</taxon>
        <taxon>Bacillaceae</taxon>
        <taxon>Caldibacillus</taxon>
    </lineage>
</organism>
<evidence type="ECO:0000313" key="2">
    <source>
        <dbReference type="Proteomes" id="UP000075683"/>
    </source>
</evidence>